<dbReference type="SUPFAM" id="SSF52540">
    <property type="entry name" value="P-loop containing nucleoside triphosphate hydrolases"/>
    <property type="match status" value="1"/>
</dbReference>
<dbReference type="InterPro" id="IPR003593">
    <property type="entry name" value="AAA+_ATPase"/>
</dbReference>
<dbReference type="RefSeq" id="XP_043145986.1">
    <property type="nucleotide sequence ID" value="XM_043290051.1"/>
</dbReference>
<dbReference type="CDD" id="cd02883">
    <property type="entry name" value="NUDIX_Hydrolase"/>
    <property type="match status" value="1"/>
</dbReference>
<dbReference type="Pfam" id="PF00004">
    <property type="entry name" value="AAA"/>
    <property type="match status" value="1"/>
</dbReference>
<accession>A0A8E0V0E4</accession>
<dbReference type="InterPro" id="IPR050747">
    <property type="entry name" value="Mitochondrial_chaperone_BCS1"/>
</dbReference>
<evidence type="ECO:0000313" key="7">
    <source>
        <dbReference type="Proteomes" id="UP000036893"/>
    </source>
</evidence>
<dbReference type="Pfam" id="PF00293">
    <property type="entry name" value="NUDIX"/>
    <property type="match status" value="1"/>
</dbReference>
<dbReference type="InterPro" id="IPR003960">
    <property type="entry name" value="ATPase_AAA_CS"/>
</dbReference>
<dbReference type="GO" id="GO:0005524">
    <property type="term" value="F:ATP binding"/>
    <property type="evidence" value="ECO:0007669"/>
    <property type="project" value="UniProtKB-KW"/>
</dbReference>
<dbReference type="PROSITE" id="PS00674">
    <property type="entry name" value="AAA"/>
    <property type="match status" value="1"/>
</dbReference>
<sequence>MELPGTKRWYEERGIPYRLGIALHGPPGTGKSRLCHGIASMLCLDIYTISLGSSGLDDNGLSALFQKIPERCIVLEDIDEAGLPKRGDDISSQPSQEAIDGNENAKTYNTESAHGNISLSGCLNIIDGVAPQDGRVLIMTTNNIGGLDSALLRAGRVDMKAFIGPVHGIMAQELFSMFYLAPTDEKFMAVRQATGSIQPLSLPASDEWTLDNLVHLATQFADNVPSGWFTPASLQGYLLRYKDDPVSAAHNVRKWVDQTISSFTIGHGQDLSSLRVSGLPYQFRLHGETFSIRVSAVIFDGANISYELRVLLLRRASHGTDPGLWDLPGGTVEPTDSTVYDALKRKIQEKSGLRLLRINRALGLRAQMRTEQAKCVAFPYIVCVSEIEVSRFPDEPPLGGKCDESVRINAEKHQDFAWATEDQVRRDAYLMLGDQKATILEAFAATPRSSLWES</sequence>
<proteinExistence type="inferred from homology"/>
<comment type="caution">
    <text evidence="6">The sequence shown here is derived from an EMBL/GenBank/DDBJ whole genome shotgun (WGS) entry which is preliminary data.</text>
</comment>
<protein>
    <recommendedName>
        <fullName evidence="5">Nudix hydrolase domain-containing protein</fullName>
    </recommendedName>
</protein>
<dbReference type="InterPro" id="IPR027417">
    <property type="entry name" value="P-loop_NTPase"/>
</dbReference>
<evidence type="ECO:0000256" key="1">
    <source>
        <dbReference type="ARBA" id="ARBA00007448"/>
    </source>
</evidence>
<dbReference type="InterPro" id="IPR000086">
    <property type="entry name" value="NUDIX_hydrolase_dom"/>
</dbReference>
<keyword evidence="2 4" id="KW-0547">Nucleotide-binding</keyword>
<name>A0A8E0V0E4_9EURO</name>
<dbReference type="PROSITE" id="PS51462">
    <property type="entry name" value="NUDIX"/>
    <property type="match status" value="1"/>
</dbReference>
<dbReference type="InterPro" id="IPR057495">
    <property type="entry name" value="AAA_lid_BCS1"/>
</dbReference>
<dbReference type="Proteomes" id="UP000036893">
    <property type="component" value="Unassembled WGS sequence"/>
</dbReference>
<keyword evidence="3 4" id="KW-0067">ATP-binding</keyword>
<dbReference type="InterPro" id="IPR003959">
    <property type="entry name" value="ATPase_AAA_core"/>
</dbReference>
<dbReference type="AlphaFoldDB" id="A0A8E0V0E4"/>
<dbReference type="GO" id="GO:0016887">
    <property type="term" value="F:ATP hydrolysis activity"/>
    <property type="evidence" value="ECO:0007669"/>
    <property type="project" value="InterPro"/>
</dbReference>
<dbReference type="InterPro" id="IPR015797">
    <property type="entry name" value="NUDIX_hydrolase-like_dom_sf"/>
</dbReference>
<comment type="similarity">
    <text evidence="1">Belongs to the AAA ATPase family. BCS1 subfamily.</text>
</comment>
<dbReference type="SMART" id="SM00382">
    <property type="entry name" value="AAA"/>
    <property type="match status" value="1"/>
</dbReference>
<reference evidence="6" key="1">
    <citation type="journal article" date="2015" name="Genome Announc.">
        <title>Draft Genome Sequence of the Pathogenic Filamentous Fungus Aspergillus udagawae Strain IFM 46973T.</title>
        <authorList>
            <person name="Kusuya Y."/>
            <person name="Takahashi-Nakaguchi A."/>
            <person name="Takahashi H."/>
            <person name="Yaguchi T."/>
        </authorList>
    </citation>
    <scope>NUCLEOTIDE SEQUENCE</scope>
    <source>
        <strain evidence="6">IFM 46973</strain>
    </source>
</reference>
<dbReference type="Pfam" id="PF25426">
    <property type="entry name" value="AAA_lid_BCS1"/>
    <property type="match status" value="1"/>
</dbReference>
<evidence type="ECO:0000313" key="6">
    <source>
        <dbReference type="EMBL" id="GIC88720.1"/>
    </source>
</evidence>
<dbReference type="SUPFAM" id="SSF55811">
    <property type="entry name" value="Nudix"/>
    <property type="match status" value="1"/>
</dbReference>
<dbReference type="EMBL" id="BBXM02000003">
    <property type="protein sequence ID" value="GIC88720.1"/>
    <property type="molecule type" value="Genomic_DNA"/>
</dbReference>
<evidence type="ECO:0000256" key="4">
    <source>
        <dbReference type="RuleBase" id="RU003651"/>
    </source>
</evidence>
<gene>
    <name evidence="6" type="ORF">Aud_005118</name>
</gene>
<dbReference type="GeneID" id="66992594"/>
<reference evidence="6" key="2">
    <citation type="submission" date="2021-01" db="EMBL/GenBank/DDBJ databases">
        <title>Pan-genome distribution and transcriptional activeness of fungal secondary metabolism genes in Aspergillus section Fumigati.</title>
        <authorList>
            <person name="Takahashi H."/>
            <person name="Umemura M."/>
            <person name="Ninomiya A."/>
            <person name="Kusuya Y."/>
            <person name="Urayama S."/>
            <person name="Shimizu M."/>
            <person name="Watanabe A."/>
            <person name="Kamei K."/>
            <person name="Yaguchi T."/>
            <person name="Hagiwara D."/>
        </authorList>
    </citation>
    <scope>NUCLEOTIDE SEQUENCE</scope>
    <source>
        <strain evidence="6">IFM 46973</strain>
    </source>
</reference>
<dbReference type="Gene3D" id="3.40.50.300">
    <property type="entry name" value="P-loop containing nucleotide triphosphate hydrolases"/>
    <property type="match status" value="1"/>
</dbReference>
<dbReference type="Gene3D" id="3.90.79.10">
    <property type="entry name" value="Nucleoside Triphosphate Pyrophosphohydrolase"/>
    <property type="match status" value="1"/>
</dbReference>
<evidence type="ECO:0000256" key="2">
    <source>
        <dbReference type="ARBA" id="ARBA00022741"/>
    </source>
</evidence>
<evidence type="ECO:0000256" key="3">
    <source>
        <dbReference type="ARBA" id="ARBA00022840"/>
    </source>
</evidence>
<dbReference type="PANTHER" id="PTHR23070">
    <property type="entry name" value="BCS1 AAA-TYPE ATPASE"/>
    <property type="match status" value="1"/>
</dbReference>
<evidence type="ECO:0000259" key="5">
    <source>
        <dbReference type="PROSITE" id="PS51462"/>
    </source>
</evidence>
<organism evidence="6 7">
    <name type="scientific">Aspergillus udagawae</name>
    <dbReference type="NCBI Taxonomy" id="91492"/>
    <lineage>
        <taxon>Eukaryota</taxon>
        <taxon>Fungi</taxon>
        <taxon>Dikarya</taxon>
        <taxon>Ascomycota</taxon>
        <taxon>Pezizomycotina</taxon>
        <taxon>Eurotiomycetes</taxon>
        <taxon>Eurotiomycetidae</taxon>
        <taxon>Eurotiales</taxon>
        <taxon>Aspergillaceae</taxon>
        <taxon>Aspergillus</taxon>
        <taxon>Aspergillus subgen. Fumigati</taxon>
    </lineage>
</organism>
<feature type="domain" description="Nudix hydrolase" evidence="5">
    <location>
        <begin position="289"/>
        <end position="445"/>
    </location>
</feature>